<reference evidence="2 3" key="1">
    <citation type="journal article" date="2014" name="Genome Biol. Evol.">
        <title>The secreted proteins of Achlya hypogyna and Thraustotheca clavata identify the ancestral oomycete secretome and reveal gene acquisitions by horizontal gene transfer.</title>
        <authorList>
            <person name="Misner I."/>
            <person name="Blouin N."/>
            <person name="Leonard G."/>
            <person name="Richards T.A."/>
            <person name="Lane C.E."/>
        </authorList>
    </citation>
    <scope>NUCLEOTIDE SEQUENCE [LARGE SCALE GENOMIC DNA]</scope>
    <source>
        <strain evidence="2 3">ATCC 48635</strain>
    </source>
</reference>
<feature type="compositionally biased region" description="Basic residues" evidence="1">
    <location>
        <begin position="58"/>
        <end position="70"/>
    </location>
</feature>
<dbReference type="AlphaFoldDB" id="A0A1V9YQP1"/>
<name>A0A1V9YQP1_ACHHY</name>
<feature type="region of interest" description="Disordered" evidence="1">
    <location>
        <begin position="334"/>
        <end position="364"/>
    </location>
</feature>
<dbReference type="OrthoDB" id="79026at2759"/>
<feature type="region of interest" description="Disordered" evidence="1">
    <location>
        <begin position="56"/>
        <end position="89"/>
    </location>
</feature>
<comment type="caution">
    <text evidence="2">The sequence shown here is derived from an EMBL/GenBank/DDBJ whole genome shotgun (WGS) entry which is preliminary data.</text>
</comment>
<feature type="region of interest" description="Disordered" evidence="1">
    <location>
        <begin position="1"/>
        <end position="43"/>
    </location>
</feature>
<dbReference type="EMBL" id="JNBR01001411">
    <property type="protein sequence ID" value="OQR88055.1"/>
    <property type="molecule type" value="Genomic_DNA"/>
</dbReference>
<dbReference type="Proteomes" id="UP000243579">
    <property type="component" value="Unassembled WGS sequence"/>
</dbReference>
<feature type="compositionally biased region" description="Basic residues" evidence="1">
    <location>
        <begin position="21"/>
        <end position="39"/>
    </location>
</feature>
<organism evidence="2 3">
    <name type="scientific">Achlya hypogyna</name>
    <name type="common">Oomycete</name>
    <name type="synonym">Protoachlya hypogyna</name>
    <dbReference type="NCBI Taxonomy" id="1202772"/>
    <lineage>
        <taxon>Eukaryota</taxon>
        <taxon>Sar</taxon>
        <taxon>Stramenopiles</taxon>
        <taxon>Oomycota</taxon>
        <taxon>Saprolegniomycetes</taxon>
        <taxon>Saprolegniales</taxon>
        <taxon>Achlyaceae</taxon>
        <taxon>Achlya</taxon>
    </lineage>
</organism>
<evidence type="ECO:0000256" key="1">
    <source>
        <dbReference type="SAM" id="MobiDB-lite"/>
    </source>
</evidence>
<protein>
    <submittedName>
        <fullName evidence="2">Uncharacterized protein</fullName>
    </submittedName>
</protein>
<feature type="compositionally biased region" description="Pro residues" evidence="1">
    <location>
        <begin position="337"/>
        <end position="349"/>
    </location>
</feature>
<evidence type="ECO:0000313" key="2">
    <source>
        <dbReference type="EMBL" id="OQR88055.1"/>
    </source>
</evidence>
<proteinExistence type="predicted"/>
<feature type="region of interest" description="Disordered" evidence="1">
    <location>
        <begin position="107"/>
        <end position="131"/>
    </location>
</feature>
<evidence type="ECO:0000313" key="3">
    <source>
        <dbReference type="Proteomes" id="UP000243579"/>
    </source>
</evidence>
<accession>A0A1V9YQP1</accession>
<sequence>MDSPDSSRSDVSVEGLIDRFRHGRPLHARSPRRASPKRRPTLDRIIAQDIQELDAIIHHSRSTSPRRRPVRAVSPRPASPAPPQAPLLRRKISVEDDIASMLLQQHPWSAPREHEAKPPAPPATPEINVSASTADVIRNTGIAIDRDMAQALSSFQRWEESRADAVGPSPEEKQEAALPVSALAIATDLDAAFELLNKKANEYPKPAPAPAPAPPSVEALQAKSIVQGNAISTPKELSDALERLDKASEAAAATSPQLDHVVRHQAITDDRELHEILIRLNTLTNAPAPLFPADFPHTTRPPADDIDTLMSQLQRIKQAAQQRTQAIDQAFAWGPDVPVPERPLSPPASPQHLSDDEDGSTSDADSVCFASLSLHSRAIVEDLSVAMYTLRHRLDLDAKEAQERTETEAREQDARAKAKAAADAAKAKAEQDRLDLLAAKANNRWFQLPLTLGPDSEPVSLWVDPQRHPRLPAVPAIVDDAKSVLLRFDALVPPHCDNQRDHDESWSPQQYHRPAPYQRTVYDAYSRLDDRRPTTAA</sequence>
<feature type="region of interest" description="Disordered" evidence="1">
    <location>
        <begin position="496"/>
        <end position="519"/>
    </location>
</feature>
<keyword evidence="3" id="KW-1185">Reference proteome</keyword>
<gene>
    <name evidence="2" type="ORF">ACHHYP_07656</name>
</gene>